<sequence>MVLKVIALASLLAAASAKPGLSQSYQAPGSSFGGSAGAASFLRPAAGPAINFGGAASAGGYSPPVAPVVIALASLLVAASAMPGFYQSYQAPGPSLGGSAGASFLRPSINIGGAISARTYSSSSAPGHNYNYNSIAFGNDFGNEEDLDGYNTQGSYYVHLPDGHLERATYTANDDQGYMAQMTYGGMGQYPAFQSSASYWPALSYKYG</sequence>
<keyword evidence="5" id="KW-1185">Reference proteome</keyword>
<evidence type="ECO:0000313" key="4">
    <source>
        <dbReference type="EMBL" id="ROT75536.1"/>
    </source>
</evidence>
<keyword evidence="1 2" id="KW-0193">Cuticle</keyword>
<reference evidence="4 5" key="2">
    <citation type="submission" date="2019-01" db="EMBL/GenBank/DDBJ databases">
        <title>The decoding of complex shrimp genome reveals the adaptation for benthos swimmer, frequently molting mechanism and breeding impact on genome.</title>
        <authorList>
            <person name="Sun Y."/>
            <person name="Gao Y."/>
            <person name="Yu Y."/>
        </authorList>
    </citation>
    <scope>NUCLEOTIDE SEQUENCE [LARGE SCALE GENOMIC DNA]</scope>
    <source>
        <tissue evidence="4">Muscle</tissue>
    </source>
</reference>
<dbReference type="AlphaFoldDB" id="A0A423TGF8"/>
<proteinExistence type="predicted"/>
<dbReference type="InterPro" id="IPR000618">
    <property type="entry name" value="Insect_cuticle"/>
</dbReference>
<accession>A0A423TGF8</accession>
<dbReference type="PROSITE" id="PS51155">
    <property type="entry name" value="CHIT_BIND_RR_2"/>
    <property type="match status" value="1"/>
</dbReference>
<gene>
    <name evidence="4" type="ORF">C7M84_005929</name>
</gene>
<feature type="signal peptide" evidence="3">
    <location>
        <begin position="1"/>
        <end position="17"/>
    </location>
</feature>
<dbReference type="GO" id="GO:0042302">
    <property type="term" value="F:structural constituent of cuticle"/>
    <property type="evidence" value="ECO:0007669"/>
    <property type="project" value="UniProtKB-UniRule"/>
</dbReference>
<name>A0A423TGF8_PENVA</name>
<keyword evidence="3" id="KW-0732">Signal</keyword>
<dbReference type="InterPro" id="IPR031311">
    <property type="entry name" value="CHIT_BIND_RR_consensus"/>
</dbReference>
<evidence type="ECO:0000256" key="1">
    <source>
        <dbReference type="ARBA" id="ARBA00022460"/>
    </source>
</evidence>
<dbReference type="Pfam" id="PF00379">
    <property type="entry name" value="Chitin_bind_4"/>
    <property type="match status" value="1"/>
</dbReference>
<evidence type="ECO:0000313" key="5">
    <source>
        <dbReference type="Proteomes" id="UP000283509"/>
    </source>
</evidence>
<feature type="chain" id="PRO_5019133908" evidence="3">
    <location>
        <begin position="18"/>
        <end position="208"/>
    </location>
</feature>
<evidence type="ECO:0000256" key="2">
    <source>
        <dbReference type="PROSITE-ProRule" id="PRU00497"/>
    </source>
</evidence>
<comment type="caution">
    <text evidence="4">The sequence shown here is derived from an EMBL/GenBank/DDBJ whole genome shotgun (WGS) entry which is preliminary data.</text>
</comment>
<reference evidence="4 5" key="1">
    <citation type="submission" date="2018-04" db="EMBL/GenBank/DDBJ databases">
        <authorList>
            <person name="Zhang X."/>
            <person name="Yuan J."/>
            <person name="Li F."/>
            <person name="Xiang J."/>
        </authorList>
    </citation>
    <scope>NUCLEOTIDE SEQUENCE [LARGE SCALE GENOMIC DNA]</scope>
    <source>
        <tissue evidence="4">Muscle</tissue>
    </source>
</reference>
<evidence type="ECO:0000256" key="3">
    <source>
        <dbReference type="SAM" id="SignalP"/>
    </source>
</evidence>
<dbReference type="Proteomes" id="UP000283509">
    <property type="component" value="Unassembled WGS sequence"/>
</dbReference>
<dbReference type="OrthoDB" id="6378648at2759"/>
<dbReference type="EMBL" id="QCYY01001760">
    <property type="protein sequence ID" value="ROT75536.1"/>
    <property type="molecule type" value="Genomic_DNA"/>
</dbReference>
<dbReference type="PROSITE" id="PS00233">
    <property type="entry name" value="CHIT_BIND_RR_1"/>
    <property type="match status" value="1"/>
</dbReference>
<organism evidence="4 5">
    <name type="scientific">Penaeus vannamei</name>
    <name type="common">Whiteleg shrimp</name>
    <name type="synonym">Litopenaeus vannamei</name>
    <dbReference type="NCBI Taxonomy" id="6689"/>
    <lineage>
        <taxon>Eukaryota</taxon>
        <taxon>Metazoa</taxon>
        <taxon>Ecdysozoa</taxon>
        <taxon>Arthropoda</taxon>
        <taxon>Crustacea</taxon>
        <taxon>Multicrustacea</taxon>
        <taxon>Malacostraca</taxon>
        <taxon>Eumalacostraca</taxon>
        <taxon>Eucarida</taxon>
        <taxon>Decapoda</taxon>
        <taxon>Dendrobranchiata</taxon>
        <taxon>Penaeoidea</taxon>
        <taxon>Penaeidae</taxon>
        <taxon>Penaeus</taxon>
    </lineage>
</organism>
<protein>
    <submittedName>
        <fullName evidence="4">Uncharacterized protein</fullName>
    </submittedName>
</protein>